<evidence type="ECO:0000313" key="2">
    <source>
        <dbReference type="Proteomes" id="UP001596512"/>
    </source>
</evidence>
<sequence>MDTALETTALPAFPADLATEVRPVAQALPPASLHPAGTFNVWVQGEHLTIPYRLYNPEPADDVISRLSPTQAKILHCLYTRHHDGHVRQLHLNQIIDATDPWIIPFVVQIIGEYVLEIVITIKRALTDVHQPGTAHHQAYGRFAAENPDFLLLTSQRVASYWDCYYRNRFPHRQYPGRILLDSLKGASQVS</sequence>
<evidence type="ECO:0000313" key="1">
    <source>
        <dbReference type="EMBL" id="MFC7616233.1"/>
    </source>
</evidence>
<gene>
    <name evidence="1" type="ORF">ACFQV2_24910</name>
</gene>
<protein>
    <submittedName>
        <fullName evidence="1">Uncharacterized protein</fullName>
    </submittedName>
</protein>
<dbReference type="Proteomes" id="UP001596512">
    <property type="component" value="Unassembled WGS sequence"/>
</dbReference>
<name>A0ABW2TUW9_9PSEU</name>
<keyword evidence="2" id="KW-1185">Reference proteome</keyword>
<organism evidence="1 2">
    <name type="scientific">Actinokineospora soli</name>
    <dbReference type="NCBI Taxonomy" id="1048753"/>
    <lineage>
        <taxon>Bacteria</taxon>
        <taxon>Bacillati</taxon>
        <taxon>Actinomycetota</taxon>
        <taxon>Actinomycetes</taxon>
        <taxon>Pseudonocardiales</taxon>
        <taxon>Pseudonocardiaceae</taxon>
        <taxon>Actinokineospora</taxon>
    </lineage>
</organism>
<proteinExistence type="predicted"/>
<comment type="caution">
    <text evidence="1">The sequence shown here is derived from an EMBL/GenBank/DDBJ whole genome shotgun (WGS) entry which is preliminary data.</text>
</comment>
<dbReference type="EMBL" id="JBHTEY010000004">
    <property type="protein sequence ID" value="MFC7616233.1"/>
    <property type="molecule type" value="Genomic_DNA"/>
</dbReference>
<reference evidence="2" key="1">
    <citation type="journal article" date="2019" name="Int. J. Syst. Evol. Microbiol.">
        <title>The Global Catalogue of Microorganisms (GCM) 10K type strain sequencing project: providing services to taxonomists for standard genome sequencing and annotation.</title>
        <authorList>
            <consortium name="The Broad Institute Genomics Platform"/>
            <consortium name="The Broad Institute Genome Sequencing Center for Infectious Disease"/>
            <person name="Wu L."/>
            <person name="Ma J."/>
        </authorList>
    </citation>
    <scope>NUCLEOTIDE SEQUENCE [LARGE SCALE GENOMIC DNA]</scope>
    <source>
        <strain evidence="2">JCM 17695</strain>
    </source>
</reference>
<accession>A0ABW2TUW9</accession>